<dbReference type="AlphaFoldDB" id="A0A1H0J7H6"/>
<dbReference type="InterPro" id="IPR015422">
    <property type="entry name" value="PyrdxlP-dep_Trfase_small"/>
</dbReference>
<dbReference type="STRING" id="310781.SAMN05216259_109263"/>
<name>A0A1H0J7H6_9ACTN</name>
<dbReference type="PANTHER" id="PTHR43586">
    <property type="entry name" value="CYSTEINE DESULFURASE"/>
    <property type="match status" value="1"/>
</dbReference>
<dbReference type="RefSeq" id="WP_093786261.1">
    <property type="nucleotide sequence ID" value="NZ_FNIE01000009.1"/>
</dbReference>
<dbReference type="GO" id="GO:0016829">
    <property type="term" value="F:lyase activity"/>
    <property type="evidence" value="ECO:0007669"/>
    <property type="project" value="UniProtKB-KW"/>
</dbReference>
<dbReference type="Pfam" id="PF00266">
    <property type="entry name" value="Aminotran_5"/>
    <property type="match status" value="1"/>
</dbReference>
<dbReference type="SUPFAM" id="SSF53383">
    <property type="entry name" value="PLP-dependent transferases"/>
    <property type="match status" value="1"/>
</dbReference>
<dbReference type="InterPro" id="IPR015421">
    <property type="entry name" value="PyrdxlP-dep_Trfase_major"/>
</dbReference>
<dbReference type="Gene3D" id="3.90.1150.10">
    <property type="entry name" value="Aspartate Aminotransferase, domain 1"/>
    <property type="match status" value="1"/>
</dbReference>
<feature type="domain" description="Aminotransferase class V" evidence="1">
    <location>
        <begin position="126"/>
        <end position="300"/>
    </location>
</feature>
<dbReference type="OrthoDB" id="250246at2"/>
<evidence type="ECO:0000259" key="1">
    <source>
        <dbReference type="Pfam" id="PF00266"/>
    </source>
</evidence>
<protein>
    <submittedName>
        <fullName evidence="2">Selenocysteine lyase/Cysteine desulfurase</fullName>
    </submittedName>
</protein>
<dbReference type="Gene3D" id="3.40.640.10">
    <property type="entry name" value="Type I PLP-dependent aspartate aminotransferase-like (Major domain)"/>
    <property type="match status" value="1"/>
</dbReference>
<dbReference type="InterPro" id="IPR015424">
    <property type="entry name" value="PyrdxlP-dep_Trfase"/>
</dbReference>
<reference evidence="2 3" key="1">
    <citation type="submission" date="2016-10" db="EMBL/GenBank/DDBJ databases">
        <authorList>
            <person name="de Groot N.N."/>
        </authorList>
    </citation>
    <scope>NUCLEOTIDE SEQUENCE [LARGE SCALE GENOMIC DNA]</scope>
    <source>
        <strain evidence="2 3">CGMCC 4.2022</strain>
    </source>
</reference>
<evidence type="ECO:0000313" key="2">
    <source>
        <dbReference type="EMBL" id="SDO39453.1"/>
    </source>
</evidence>
<dbReference type="InterPro" id="IPR000192">
    <property type="entry name" value="Aminotrans_V_dom"/>
</dbReference>
<accession>A0A1H0J7H6</accession>
<gene>
    <name evidence="2" type="ORF">SAMN05216259_109263</name>
</gene>
<keyword evidence="3" id="KW-1185">Reference proteome</keyword>
<organism evidence="2 3">
    <name type="scientific">Actinacidiphila guanduensis</name>
    <dbReference type="NCBI Taxonomy" id="310781"/>
    <lineage>
        <taxon>Bacteria</taxon>
        <taxon>Bacillati</taxon>
        <taxon>Actinomycetota</taxon>
        <taxon>Actinomycetes</taxon>
        <taxon>Kitasatosporales</taxon>
        <taxon>Streptomycetaceae</taxon>
        <taxon>Actinacidiphila</taxon>
    </lineage>
</organism>
<dbReference type="PANTHER" id="PTHR43586:SF21">
    <property type="entry name" value="PYRIDOXAL PHOSPHATE (PLP)-DEPENDENT ASPARTATE AMINOTRANSFERASE SUPERFAMILY"/>
    <property type="match status" value="1"/>
</dbReference>
<dbReference type="Proteomes" id="UP000199341">
    <property type="component" value="Unassembled WGS sequence"/>
</dbReference>
<dbReference type="EMBL" id="FNIE01000009">
    <property type="protein sequence ID" value="SDO39453.1"/>
    <property type="molecule type" value="Genomic_DNA"/>
</dbReference>
<keyword evidence="2" id="KW-0456">Lyase</keyword>
<proteinExistence type="predicted"/>
<evidence type="ECO:0000313" key="3">
    <source>
        <dbReference type="Proteomes" id="UP000199341"/>
    </source>
</evidence>
<sequence length="358" mass="36724">MDATAPTTDFQDLLAAEYAGVVPGWLNTATHGLPPARTAAALRRALDSWAAGRPDLDGYEEAVAAARSGYARLVGVDAARVALASTVAGAVGLVAAALPAGAEVLAYEGDFSSVVQPFAGRADLRLRLAPLEAIADQVRPSTALVAVSAAQSADGRVADLPAIRAAAAAVGARTLVDGTQAVGWLPIDPGQYDFTITHGYKWLVSPHGACFLTVAEHAEQALSPAFAGWYAAEDPWAGTYGPVARLAPGARRFDARPAYLPFVGAAASLSLLLDLGVAAVRAHDLALAARLRTGLASLGLACLPGDSPIVSLPSPPPWVPERLTAAGIRFSTPADSVRLSPHLHSTQADIDTALNALS</sequence>